<gene>
    <name evidence="2" type="ORF">S01H1_66893</name>
</gene>
<keyword evidence="1" id="KW-0812">Transmembrane</keyword>
<protein>
    <recommendedName>
        <fullName evidence="3">DUF5698 domain-containing protein</fullName>
    </recommendedName>
</protein>
<evidence type="ECO:0008006" key="3">
    <source>
        <dbReference type="Google" id="ProtNLM"/>
    </source>
</evidence>
<sequence>MLIALELFIIGIIEVILGTWDIKLIEKERVFLSSLVSFVEVVLWYYVIRIIVEHLHGFSTVFTYALGC</sequence>
<feature type="transmembrane region" description="Helical" evidence="1">
    <location>
        <begin position="31"/>
        <end position="48"/>
    </location>
</feature>
<accession>X0XFK8</accession>
<keyword evidence="1" id="KW-0472">Membrane</keyword>
<dbReference type="EMBL" id="BARS01044253">
    <property type="protein sequence ID" value="GAG34202.1"/>
    <property type="molecule type" value="Genomic_DNA"/>
</dbReference>
<reference evidence="2" key="1">
    <citation type="journal article" date="2014" name="Front. Microbiol.">
        <title>High frequency of phylogenetically diverse reductive dehalogenase-homologous genes in deep subseafloor sedimentary metagenomes.</title>
        <authorList>
            <person name="Kawai M."/>
            <person name="Futagami T."/>
            <person name="Toyoda A."/>
            <person name="Takaki Y."/>
            <person name="Nishi S."/>
            <person name="Hori S."/>
            <person name="Arai W."/>
            <person name="Tsubouchi T."/>
            <person name="Morono Y."/>
            <person name="Uchiyama I."/>
            <person name="Ito T."/>
            <person name="Fujiyama A."/>
            <person name="Inagaki F."/>
            <person name="Takami H."/>
        </authorList>
    </citation>
    <scope>NUCLEOTIDE SEQUENCE</scope>
    <source>
        <strain evidence="2">Expedition CK06-06</strain>
    </source>
</reference>
<name>X0XFK8_9ZZZZ</name>
<feature type="non-terminal residue" evidence="2">
    <location>
        <position position="68"/>
    </location>
</feature>
<dbReference type="AlphaFoldDB" id="X0XFK8"/>
<evidence type="ECO:0000313" key="2">
    <source>
        <dbReference type="EMBL" id="GAG34202.1"/>
    </source>
</evidence>
<organism evidence="2">
    <name type="scientific">marine sediment metagenome</name>
    <dbReference type="NCBI Taxonomy" id="412755"/>
    <lineage>
        <taxon>unclassified sequences</taxon>
        <taxon>metagenomes</taxon>
        <taxon>ecological metagenomes</taxon>
    </lineage>
</organism>
<keyword evidence="1" id="KW-1133">Transmembrane helix</keyword>
<proteinExistence type="predicted"/>
<feature type="transmembrane region" description="Helical" evidence="1">
    <location>
        <begin position="7"/>
        <end position="25"/>
    </location>
</feature>
<comment type="caution">
    <text evidence="2">The sequence shown here is derived from an EMBL/GenBank/DDBJ whole genome shotgun (WGS) entry which is preliminary data.</text>
</comment>
<evidence type="ECO:0000256" key="1">
    <source>
        <dbReference type="SAM" id="Phobius"/>
    </source>
</evidence>